<evidence type="ECO:0000313" key="2">
    <source>
        <dbReference type="EMBL" id="KRK38316.1"/>
    </source>
</evidence>
<dbReference type="GO" id="GO:0003677">
    <property type="term" value="F:DNA binding"/>
    <property type="evidence" value="ECO:0007669"/>
    <property type="project" value="InterPro"/>
</dbReference>
<dbReference type="InterPro" id="IPR001387">
    <property type="entry name" value="Cro/C1-type_HTH"/>
</dbReference>
<dbReference type="SMART" id="SM00530">
    <property type="entry name" value="HTH_XRE"/>
    <property type="match status" value="1"/>
</dbReference>
<dbReference type="PATRIC" id="fig|1267003.4.peg.2247"/>
<keyword evidence="3" id="KW-1185">Reference proteome</keyword>
<dbReference type="eggNOG" id="COG1396">
    <property type="taxonomic scope" value="Bacteria"/>
</dbReference>
<evidence type="ECO:0000313" key="3">
    <source>
        <dbReference type="Proteomes" id="UP000051176"/>
    </source>
</evidence>
<accession>A0A0R1GVM8</accession>
<dbReference type="Proteomes" id="UP000051176">
    <property type="component" value="Unassembled WGS sequence"/>
</dbReference>
<proteinExistence type="predicted"/>
<name>A0A0R1GVM8_9LACO</name>
<comment type="caution">
    <text evidence="2">The sequence shown here is derived from an EMBL/GenBank/DDBJ whole genome shotgun (WGS) entry which is preliminary data.</text>
</comment>
<dbReference type="PROSITE" id="PS50943">
    <property type="entry name" value="HTH_CROC1"/>
    <property type="match status" value="1"/>
</dbReference>
<dbReference type="InterPro" id="IPR011990">
    <property type="entry name" value="TPR-like_helical_dom_sf"/>
</dbReference>
<dbReference type="CDD" id="cd00093">
    <property type="entry name" value="HTH_XRE"/>
    <property type="match status" value="1"/>
</dbReference>
<dbReference type="InterPro" id="IPR010982">
    <property type="entry name" value="Lambda_DNA-bd_dom_sf"/>
</dbReference>
<protein>
    <recommendedName>
        <fullName evidence="1">HTH cro/C1-type domain-containing protein</fullName>
    </recommendedName>
</protein>
<dbReference type="SUPFAM" id="SSF47413">
    <property type="entry name" value="lambda repressor-like DNA-binding domains"/>
    <property type="match status" value="1"/>
</dbReference>
<dbReference type="EMBL" id="AZCZ01000007">
    <property type="protein sequence ID" value="KRK38316.1"/>
    <property type="molecule type" value="Genomic_DNA"/>
</dbReference>
<dbReference type="Gene3D" id="1.25.40.10">
    <property type="entry name" value="Tetratricopeptide repeat domain"/>
    <property type="match status" value="1"/>
</dbReference>
<dbReference type="STRING" id="357278.IV61_GL002328"/>
<dbReference type="AlphaFoldDB" id="A0A0R1GVM8"/>
<feature type="domain" description="HTH cro/C1-type" evidence="1">
    <location>
        <begin position="19"/>
        <end position="72"/>
    </location>
</feature>
<organism evidence="2 3">
    <name type="scientific">Levilactobacillus parabrevis ATCC 53295</name>
    <dbReference type="NCBI Taxonomy" id="1267003"/>
    <lineage>
        <taxon>Bacteria</taxon>
        <taxon>Bacillati</taxon>
        <taxon>Bacillota</taxon>
        <taxon>Bacilli</taxon>
        <taxon>Lactobacillales</taxon>
        <taxon>Lactobacillaceae</taxon>
        <taxon>Levilactobacillus</taxon>
    </lineage>
</organism>
<dbReference type="RefSeq" id="WP_020090495.1">
    <property type="nucleotide sequence ID" value="NZ_AZCZ01000007.1"/>
</dbReference>
<sequence>MATTIIDFATALTVLGNNLKAHRQALGLSQQALAAGLCAQTMIGNIEKGIDLPDANLLAKLCERLCLPHKQMLRENYPIRRLPSFSDKVHRLYDQQRYTDLKAYMERPDRLQVLTTDEDLKTYYYYYGCAVYQVTHDATAALQSIRTALTMMMPQHPQRYRTLEVLLFSVENYLTAAITTNQPNYAGFERALTIIREHRLVDNSQNLGMVFNQYARSCLMQSQPERAIRILIEGIAWADTHGSDYMLADDYALLVRAHALTQQMVNDQQTRGTATSAVLATRS</sequence>
<evidence type="ECO:0000259" key="1">
    <source>
        <dbReference type="PROSITE" id="PS50943"/>
    </source>
</evidence>
<dbReference type="Pfam" id="PF01381">
    <property type="entry name" value="HTH_3"/>
    <property type="match status" value="1"/>
</dbReference>
<dbReference type="OrthoDB" id="2279387at2"/>
<gene>
    <name evidence="2" type="ORF">FD07_GL002132</name>
</gene>
<reference evidence="2 3" key="1">
    <citation type="journal article" date="2015" name="Genome Announc.">
        <title>Expanding the biotechnology potential of lactobacilli through comparative genomics of 213 strains and associated genera.</title>
        <authorList>
            <person name="Sun Z."/>
            <person name="Harris H.M."/>
            <person name="McCann A."/>
            <person name="Guo C."/>
            <person name="Argimon S."/>
            <person name="Zhang W."/>
            <person name="Yang X."/>
            <person name="Jeffery I.B."/>
            <person name="Cooney J.C."/>
            <person name="Kagawa T.F."/>
            <person name="Liu W."/>
            <person name="Song Y."/>
            <person name="Salvetti E."/>
            <person name="Wrobel A."/>
            <person name="Rasinkangas P."/>
            <person name="Parkhill J."/>
            <person name="Rea M.C."/>
            <person name="O'Sullivan O."/>
            <person name="Ritari J."/>
            <person name="Douillard F.P."/>
            <person name="Paul Ross R."/>
            <person name="Yang R."/>
            <person name="Briner A.E."/>
            <person name="Felis G.E."/>
            <person name="de Vos W.M."/>
            <person name="Barrangou R."/>
            <person name="Klaenhammer T.R."/>
            <person name="Caufield P.W."/>
            <person name="Cui Y."/>
            <person name="Zhang H."/>
            <person name="O'Toole P.W."/>
        </authorList>
    </citation>
    <scope>NUCLEOTIDE SEQUENCE [LARGE SCALE GENOMIC DNA]</scope>
    <source>
        <strain evidence="2 3">ATCC 53295</strain>
    </source>
</reference>